<dbReference type="Proteomes" id="UP001525379">
    <property type="component" value="Unassembled WGS sequence"/>
</dbReference>
<dbReference type="PANTHER" id="PTHR34383">
    <property type="entry name" value="POLYPHOSPHATE:AMP PHOSPHOTRANSFERASE-RELATED"/>
    <property type="match status" value="1"/>
</dbReference>
<evidence type="ECO:0000313" key="6">
    <source>
        <dbReference type="Proteomes" id="UP001525379"/>
    </source>
</evidence>
<keyword evidence="1" id="KW-0808">Transferase</keyword>
<name>A0ABT2HVP4_9MICO</name>
<evidence type="ECO:0000313" key="5">
    <source>
        <dbReference type="EMBL" id="MCT2042388.1"/>
    </source>
</evidence>
<dbReference type="InterPro" id="IPR022488">
    <property type="entry name" value="PPK2-related"/>
</dbReference>
<organism evidence="5 6">
    <name type="scientific">Pseudoclavibacter albus</name>
    <dbReference type="NCBI Taxonomy" id="272241"/>
    <lineage>
        <taxon>Bacteria</taxon>
        <taxon>Bacillati</taxon>
        <taxon>Actinomycetota</taxon>
        <taxon>Actinomycetes</taxon>
        <taxon>Micrococcales</taxon>
        <taxon>Microbacteriaceae</taxon>
        <taxon>Pseudoclavibacter</taxon>
    </lineage>
</organism>
<dbReference type="InterPro" id="IPR022300">
    <property type="entry name" value="PPK2-rel_1"/>
</dbReference>
<sequence>MAHDNIAAALDELRVGPDFKLADIDPDSKPGYSGSKDDAAAAFDDNDAELDELQQKLFANARAGNPDVPTVLLVLQGMDTAGKGGVVRHVMQGIDPQSVSIASFKAPTEEERKHDFLWRIERALPEPGAIGVFDRSHYEDVLIQRVRQFAPPEEIERRYGAIVEWEQKLVSERNFRIVKCMLHISKEEQGARLLERLERPDKHWKFNPGDIDERGLWDEYMQAYEIALTRTSTDAVHWYCVPANRKWYARMIVKQLLLETLRSLELDWPKADFDVEEQKARLAAS</sequence>
<dbReference type="SUPFAM" id="SSF52540">
    <property type="entry name" value="P-loop containing nucleoside triphosphate hydrolases"/>
    <property type="match status" value="1"/>
</dbReference>
<gene>
    <name evidence="5" type="ORF">M3D15_03410</name>
</gene>
<dbReference type="GO" id="GO:0016301">
    <property type="term" value="F:kinase activity"/>
    <property type="evidence" value="ECO:0007669"/>
    <property type="project" value="UniProtKB-KW"/>
</dbReference>
<dbReference type="InterPro" id="IPR016898">
    <property type="entry name" value="Polyphosphate_phosphotransfera"/>
</dbReference>
<evidence type="ECO:0000256" key="3">
    <source>
        <dbReference type="SAM" id="MobiDB-lite"/>
    </source>
</evidence>
<feature type="domain" description="Polyphosphate kinase-2-related" evidence="4">
    <location>
        <begin position="44"/>
        <end position="262"/>
    </location>
</feature>
<reference evidence="5 6" key="1">
    <citation type="submission" date="2022-04" db="EMBL/GenBank/DDBJ databases">
        <title>Human microbiome associated bacterial genomes.</title>
        <authorList>
            <person name="Sandstrom S."/>
            <person name="Salamzade R."/>
            <person name="Kalan L.R."/>
        </authorList>
    </citation>
    <scope>NUCLEOTIDE SEQUENCE [LARGE SCALE GENOMIC DNA]</scope>
    <source>
        <strain evidence="6">p3-SID1799</strain>
    </source>
</reference>
<dbReference type="PANTHER" id="PTHR34383:SF3">
    <property type="entry name" value="POLYPHOSPHATE:AMP PHOSPHOTRANSFERASE"/>
    <property type="match status" value="1"/>
</dbReference>
<dbReference type="Gene3D" id="3.40.50.300">
    <property type="entry name" value="P-loop containing nucleotide triphosphate hydrolases"/>
    <property type="match status" value="1"/>
</dbReference>
<feature type="region of interest" description="Disordered" evidence="3">
    <location>
        <begin position="20"/>
        <end position="39"/>
    </location>
</feature>
<evidence type="ECO:0000256" key="1">
    <source>
        <dbReference type="ARBA" id="ARBA00022679"/>
    </source>
</evidence>
<comment type="caution">
    <text evidence="5">The sequence shown here is derived from an EMBL/GenBank/DDBJ whole genome shotgun (WGS) entry which is preliminary data.</text>
</comment>
<dbReference type="InterPro" id="IPR027417">
    <property type="entry name" value="P-loop_NTPase"/>
</dbReference>
<dbReference type="Pfam" id="PF03976">
    <property type="entry name" value="PPK2"/>
    <property type="match status" value="1"/>
</dbReference>
<accession>A0ABT2HVP4</accession>
<keyword evidence="6" id="KW-1185">Reference proteome</keyword>
<protein>
    <submittedName>
        <fullName evidence="5">Polyphosphate kinase 2 family protein</fullName>
    </submittedName>
</protein>
<dbReference type="EMBL" id="JALXSQ010000008">
    <property type="protein sequence ID" value="MCT2042388.1"/>
    <property type="molecule type" value="Genomic_DNA"/>
</dbReference>
<proteinExistence type="predicted"/>
<evidence type="ECO:0000259" key="4">
    <source>
        <dbReference type="Pfam" id="PF03976"/>
    </source>
</evidence>
<evidence type="ECO:0000256" key="2">
    <source>
        <dbReference type="ARBA" id="ARBA00022777"/>
    </source>
</evidence>
<dbReference type="PIRSF" id="PIRSF028756">
    <property type="entry name" value="PPK2_prd"/>
    <property type="match status" value="1"/>
</dbReference>
<keyword evidence="2 5" id="KW-0418">Kinase</keyword>
<dbReference type="RefSeq" id="WP_260103919.1">
    <property type="nucleotide sequence ID" value="NZ_JALXSQ010000008.1"/>
</dbReference>
<dbReference type="NCBIfam" id="TIGR03709">
    <property type="entry name" value="PPK2_rel_1"/>
    <property type="match status" value="1"/>
</dbReference>